<proteinExistence type="predicted"/>
<evidence type="ECO:0000313" key="1">
    <source>
        <dbReference type="EMBL" id="ETO32259.1"/>
    </source>
</evidence>
<protein>
    <submittedName>
        <fullName evidence="1">Uncharacterized protein</fullName>
    </submittedName>
</protein>
<organism evidence="1 2">
    <name type="scientific">Reticulomyxa filosa</name>
    <dbReference type="NCBI Taxonomy" id="46433"/>
    <lineage>
        <taxon>Eukaryota</taxon>
        <taxon>Sar</taxon>
        <taxon>Rhizaria</taxon>
        <taxon>Retaria</taxon>
        <taxon>Foraminifera</taxon>
        <taxon>Monothalamids</taxon>
        <taxon>Reticulomyxidae</taxon>
        <taxon>Reticulomyxa</taxon>
    </lineage>
</organism>
<evidence type="ECO:0000313" key="2">
    <source>
        <dbReference type="Proteomes" id="UP000023152"/>
    </source>
</evidence>
<gene>
    <name evidence="1" type="ORF">RFI_04858</name>
</gene>
<sequence length="130" mass="14824">MGKDNVANMVAYPYYDVLLDKYTQYKSFMKQIHACVNANEALQEQINANYATHLRGVMTKGDVMHVVRLVSNLFDTHRHNQVYVVILSYVTAHILITDNKIQTNGAAKCWAVAFTASYLSKINDTFKKVF</sequence>
<accession>X6P2F2</accession>
<reference evidence="1 2" key="1">
    <citation type="journal article" date="2013" name="Curr. Biol.">
        <title>The Genome of the Foraminiferan Reticulomyxa filosa.</title>
        <authorList>
            <person name="Glockner G."/>
            <person name="Hulsmann N."/>
            <person name="Schleicher M."/>
            <person name="Noegel A.A."/>
            <person name="Eichinger L."/>
            <person name="Gallinger C."/>
            <person name="Pawlowski J."/>
            <person name="Sierra R."/>
            <person name="Euteneuer U."/>
            <person name="Pillet L."/>
            <person name="Moustafa A."/>
            <person name="Platzer M."/>
            <person name="Groth M."/>
            <person name="Szafranski K."/>
            <person name="Schliwa M."/>
        </authorList>
    </citation>
    <scope>NUCLEOTIDE SEQUENCE [LARGE SCALE GENOMIC DNA]</scope>
</reference>
<comment type="caution">
    <text evidence="1">The sequence shown here is derived from an EMBL/GenBank/DDBJ whole genome shotgun (WGS) entry which is preliminary data.</text>
</comment>
<dbReference type="EMBL" id="ASPP01004352">
    <property type="protein sequence ID" value="ETO32259.1"/>
    <property type="molecule type" value="Genomic_DNA"/>
</dbReference>
<dbReference type="Proteomes" id="UP000023152">
    <property type="component" value="Unassembled WGS sequence"/>
</dbReference>
<name>X6P2F2_RETFI</name>
<keyword evidence="2" id="KW-1185">Reference proteome</keyword>
<dbReference type="AlphaFoldDB" id="X6P2F2"/>